<dbReference type="SMART" id="SM00671">
    <property type="entry name" value="SEL1"/>
    <property type="match status" value="1"/>
</dbReference>
<reference evidence="2 3" key="1">
    <citation type="submission" date="2024-04" db="EMBL/GenBank/DDBJ databases">
        <title>Tritrichomonas musculus Genome.</title>
        <authorList>
            <person name="Alves-Ferreira E."/>
            <person name="Grigg M."/>
            <person name="Lorenzi H."/>
            <person name="Galac M."/>
        </authorList>
    </citation>
    <scope>NUCLEOTIDE SEQUENCE [LARGE SCALE GENOMIC DNA]</scope>
    <source>
        <strain evidence="2 3">EAF2021</strain>
    </source>
</reference>
<gene>
    <name evidence="2" type="ORF">M9Y10_010187</name>
</gene>
<dbReference type="EMBL" id="JAPFFF010000015">
    <property type="protein sequence ID" value="KAK8867210.1"/>
    <property type="molecule type" value="Genomic_DNA"/>
</dbReference>
<dbReference type="InterPro" id="IPR006597">
    <property type="entry name" value="Sel1-like"/>
</dbReference>
<sequence length="69" mass="7780">MEEAGRYCKLAADKGHTRSMFNYGKMLSEGRGVPVNETEASRYYKMAADKGHRKAMNKYTHILSQSGGY</sequence>
<evidence type="ECO:0000313" key="3">
    <source>
        <dbReference type="Proteomes" id="UP001470230"/>
    </source>
</evidence>
<organism evidence="2 3">
    <name type="scientific">Tritrichomonas musculus</name>
    <dbReference type="NCBI Taxonomy" id="1915356"/>
    <lineage>
        <taxon>Eukaryota</taxon>
        <taxon>Metamonada</taxon>
        <taxon>Parabasalia</taxon>
        <taxon>Tritrichomonadida</taxon>
        <taxon>Tritrichomonadidae</taxon>
        <taxon>Tritrichomonas</taxon>
    </lineage>
</organism>
<name>A0ABR2IRE5_9EUKA</name>
<evidence type="ECO:0000256" key="1">
    <source>
        <dbReference type="ARBA" id="ARBA00038101"/>
    </source>
</evidence>
<evidence type="ECO:0000313" key="2">
    <source>
        <dbReference type="EMBL" id="KAK8867210.1"/>
    </source>
</evidence>
<dbReference type="InterPro" id="IPR011990">
    <property type="entry name" value="TPR-like_helical_dom_sf"/>
</dbReference>
<dbReference type="PANTHER" id="PTHR11102">
    <property type="entry name" value="SEL-1-LIKE PROTEIN"/>
    <property type="match status" value="1"/>
</dbReference>
<dbReference type="Gene3D" id="1.25.40.10">
    <property type="entry name" value="Tetratricopeptide repeat domain"/>
    <property type="match status" value="1"/>
</dbReference>
<dbReference type="Pfam" id="PF08238">
    <property type="entry name" value="Sel1"/>
    <property type="match status" value="2"/>
</dbReference>
<protein>
    <submittedName>
        <fullName evidence="2">Uncharacterized protein</fullName>
    </submittedName>
</protein>
<dbReference type="PANTHER" id="PTHR11102:SF160">
    <property type="entry name" value="ERAD-ASSOCIATED E3 UBIQUITIN-PROTEIN LIGASE COMPONENT HRD3"/>
    <property type="match status" value="1"/>
</dbReference>
<comment type="similarity">
    <text evidence="1">Belongs to the sel-1 family.</text>
</comment>
<keyword evidence="3" id="KW-1185">Reference proteome</keyword>
<accession>A0ABR2IRE5</accession>
<proteinExistence type="inferred from homology"/>
<comment type="caution">
    <text evidence="2">The sequence shown here is derived from an EMBL/GenBank/DDBJ whole genome shotgun (WGS) entry which is preliminary data.</text>
</comment>
<dbReference type="SUPFAM" id="SSF81901">
    <property type="entry name" value="HCP-like"/>
    <property type="match status" value="1"/>
</dbReference>
<dbReference type="InterPro" id="IPR050767">
    <property type="entry name" value="Sel1_AlgK"/>
</dbReference>
<dbReference type="Proteomes" id="UP001470230">
    <property type="component" value="Unassembled WGS sequence"/>
</dbReference>